<proteinExistence type="predicted"/>
<name>A0A6M3KKQ3_9ZZZZ</name>
<gene>
    <name evidence="2" type="ORF">MM415A00408_0025</name>
    <name evidence="1" type="ORF">MM415B00786_0025</name>
</gene>
<evidence type="ECO:0000313" key="2">
    <source>
        <dbReference type="EMBL" id="QJA82432.1"/>
    </source>
</evidence>
<evidence type="ECO:0000313" key="1">
    <source>
        <dbReference type="EMBL" id="QJA62411.1"/>
    </source>
</evidence>
<protein>
    <submittedName>
        <fullName evidence="2">Uncharacterized protein</fullName>
    </submittedName>
</protein>
<dbReference type="EMBL" id="MT142487">
    <property type="protein sequence ID" value="QJA82432.1"/>
    <property type="molecule type" value="Genomic_DNA"/>
</dbReference>
<accession>A0A6M3KKQ3</accession>
<sequence>MKITVTQNQFHGHSVLYEGKSETQAIRVARKYACVECRCGGPSITREDGANLIDWDAGKPFVQKEHSPFWVTFED</sequence>
<dbReference type="AlphaFoldDB" id="A0A6M3KKQ3"/>
<organism evidence="2">
    <name type="scientific">viral metagenome</name>
    <dbReference type="NCBI Taxonomy" id="1070528"/>
    <lineage>
        <taxon>unclassified sequences</taxon>
        <taxon>metagenomes</taxon>
        <taxon>organismal metagenomes</taxon>
    </lineage>
</organism>
<reference evidence="2" key="1">
    <citation type="submission" date="2020-03" db="EMBL/GenBank/DDBJ databases">
        <title>The deep terrestrial virosphere.</title>
        <authorList>
            <person name="Holmfeldt K."/>
            <person name="Nilsson E."/>
            <person name="Simone D."/>
            <person name="Lopez-Fernandez M."/>
            <person name="Wu X."/>
            <person name="de Brujin I."/>
            <person name="Lundin D."/>
            <person name="Andersson A."/>
            <person name="Bertilsson S."/>
            <person name="Dopson M."/>
        </authorList>
    </citation>
    <scope>NUCLEOTIDE SEQUENCE</scope>
    <source>
        <strain evidence="2">MM415A00408</strain>
        <strain evidence="1">MM415B00786</strain>
    </source>
</reference>
<dbReference type="EMBL" id="MT141470">
    <property type="protein sequence ID" value="QJA62411.1"/>
    <property type="molecule type" value="Genomic_DNA"/>
</dbReference>